<protein>
    <submittedName>
        <fullName evidence="1">Nicotinamide-nucleotide adenylyltransferase</fullName>
    </submittedName>
</protein>
<dbReference type="AlphaFoldDB" id="T1CCI3"/>
<sequence>RAAAPDTPLLVAIGTAEESYTWRNPFTAGERFEMIDRAARAANLSGVEIVPLPDIRRHAQWVAYAESMLPPFERVYSNNPLTRLLFERAGYAVEAPPLRDRARFEGAQIRARLAEDRGWRPLVPPATADYLGSIGAPARLRLLRPAGAPGPDDHSP</sequence>
<comment type="caution">
    <text evidence="1">The sequence shown here is derived from an EMBL/GenBank/DDBJ whole genome shotgun (WGS) entry which is preliminary data.</text>
</comment>
<dbReference type="EMBL" id="AUZZ01001422">
    <property type="protein sequence ID" value="EQD64400.1"/>
    <property type="molecule type" value="Genomic_DNA"/>
</dbReference>
<name>T1CCI3_9ZZZZ</name>
<keyword evidence="1" id="KW-0548">Nucleotidyltransferase</keyword>
<dbReference type="GO" id="GO:0005737">
    <property type="term" value="C:cytoplasm"/>
    <property type="evidence" value="ECO:0007669"/>
    <property type="project" value="InterPro"/>
</dbReference>
<evidence type="ECO:0000313" key="1">
    <source>
        <dbReference type="EMBL" id="EQD64400.1"/>
    </source>
</evidence>
<accession>T1CCI3</accession>
<dbReference type="GO" id="GO:0000309">
    <property type="term" value="F:nicotinamide-nucleotide adenylyltransferase activity"/>
    <property type="evidence" value="ECO:0007669"/>
    <property type="project" value="InterPro"/>
</dbReference>
<dbReference type="NCBIfam" id="NF002243">
    <property type="entry name" value="PRK01153.1"/>
    <property type="match status" value="1"/>
</dbReference>
<organism evidence="1">
    <name type="scientific">mine drainage metagenome</name>
    <dbReference type="NCBI Taxonomy" id="410659"/>
    <lineage>
        <taxon>unclassified sequences</taxon>
        <taxon>metagenomes</taxon>
        <taxon>ecological metagenomes</taxon>
    </lineage>
</organism>
<dbReference type="HAMAP" id="MF_00243">
    <property type="entry name" value="NMN_adenylyltr"/>
    <property type="match status" value="1"/>
</dbReference>
<dbReference type="PANTHER" id="PTHR21342:SF0">
    <property type="entry name" value="BIFUNCTIONAL NMN ADENYLYLTRANSFERASE_NUDIX HYDROLASE"/>
    <property type="match status" value="1"/>
</dbReference>
<dbReference type="GO" id="GO:0009435">
    <property type="term" value="P:NAD+ biosynthetic process"/>
    <property type="evidence" value="ECO:0007669"/>
    <property type="project" value="InterPro"/>
</dbReference>
<dbReference type="SUPFAM" id="SSF52374">
    <property type="entry name" value="Nucleotidylyl transferase"/>
    <property type="match status" value="1"/>
</dbReference>
<feature type="non-terminal residue" evidence="1">
    <location>
        <position position="1"/>
    </location>
</feature>
<dbReference type="Gene3D" id="3.40.50.620">
    <property type="entry name" value="HUPs"/>
    <property type="match status" value="1"/>
</dbReference>
<reference evidence="1" key="2">
    <citation type="journal article" date="2014" name="ISME J.">
        <title>Microbial stratification in low pH oxic and suboxic macroscopic growths along an acid mine drainage.</title>
        <authorList>
            <person name="Mendez-Garcia C."/>
            <person name="Mesa V."/>
            <person name="Sprenger R.R."/>
            <person name="Richter M."/>
            <person name="Diez M.S."/>
            <person name="Solano J."/>
            <person name="Bargiela R."/>
            <person name="Golyshina O.V."/>
            <person name="Manteca A."/>
            <person name="Ramos J.L."/>
            <person name="Gallego J.R."/>
            <person name="Llorente I."/>
            <person name="Martins Dos Santos V.A."/>
            <person name="Jensen O.N."/>
            <person name="Pelaez A.I."/>
            <person name="Sanchez J."/>
            <person name="Ferrer M."/>
        </authorList>
    </citation>
    <scope>NUCLEOTIDE SEQUENCE</scope>
</reference>
<proteinExistence type="inferred from homology"/>
<dbReference type="InterPro" id="IPR006418">
    <property type="entry name" value="NMN_Atrans_arc"/>
</dbReference>
<dbReference type="PANTHER" id="PTHR21342">
    <property type="entry name" value="PHOSPHOPANTETHEINE ADENYLYLTRANSFERASE"/>
    <property type="match status" value="1"/>
</dbReference>
<dbReference type="InterPro" id="IPR014729">
    <property type="entry name" value="Rossmann-like_a/b/a_fold"/>
</dbReference>
<reference evidence="1" key="1">
    <citation type="submission" date="2013-08" db="EMBL/GenBank/DDBJ databases">
        <authorList>
            <person name="Mendez C."/>
            <person name="Richter M."/>
            <person name="Ferrer M."/>
            <person name="Sanchez J."/>
        </authorList>
    </citation>
    <scope>NUCLEOTIDE SEQUENCE</scope>
</reference>
<gene>
    <name evidence="1" type="ORF">B2A_02022</name>
</gene>
<keyword evidence="1" id="KW-0808">Transferase</keyword>